<protein>
    <submittedName>
        <fullName evidence="3">CCR4 C-terminal deadenylase domain-containing protein</fullName>
        <ecNumber evidence="3">3.1.13.4</ecNumber>
    </submittedName>
</protein>
<dbReference type="Gene3D" id="3.60.10.10">
    <property type="entry name" value="Endonuclease/exonuclease/phosphatase"/>
    <property type="match status" value="1"/>
</dbReference>
<dbReference type="PANTHER" id="PTHR12121">
    <property type="entry name" value="CARBON CATABOLITE REPRESSOR PROTEIN 4"/>
    <property type="match status" value="1"/>
</dbReference>
<feature type="domain" description="C2" evidence="2">
    <location>
        <begin position="1"/>
        <end position="120"/>
    </location>
</feature>
<dbReference type="GO" id="GO:0004535">
    <property type="term" value="F:poly(A)-specific ribonuclease activity"/>
    <property type="evidence" value="ECO:0007669"/>
    <property type="project" value="UniProtKB-EC"/>
</dbReference>
<dbReference type="EC" id="3.1.13.4" evidence="3"/>
<feature type="region of interest" description="Disordered" evidence="1">
    <location>
        <begin position="362"/>
        <end position="389"/>
    </location>
</feature>
<dbReference type="CDD" id="cd04047">
    <property type="entry name" value="C2B_Copine"/>
    <property type="match status" value="1"/>
</dbReference>
<dbReference type="InterPro" id="IPR005135">
    <property type="entry name" value="Endo/exonuclease/phosphatase"/>
</dbReference>
<evidence type="ECO:0000259" key="2">
    <source>
        <dbReference type="PROSITE" id="PS50004"/>
    </source>
</evidence>
<keyword evidence="4" id="KW-1185">Reference proteome</keyword>
<gene>
    <name evidence="3" type="ORF">QTG54_007514</name>
</gene>
<comment type="caution">
    <text evidence="3">The sequence shown here is derived from an EMBL/GenBank/DDBJ whole genome shotgun (WGS) entry which is preliminary data.</text>
</comment>
<dbReference type="SUPFAM" id="SSF56219">
    <property type="entry name" value="DNase I-like"/>
    <property type="match status" value="1"/>
</dbReference>
<feature type="region of interest" description="Disordered" evidence="1">
    <location>
        <begin position="271"/>
        <end position="314"/>
    </location>
</feature>
<dbReference type="InterPro" id="IPR035892">
    <property type="entry name" value="C2_domain_sf"/>
</dbReference>
<feature type="compositionally biased region" description="Polar residues" evidence="1">
    <location>
        <begin position="273"/>
        <end position="301"/>
    </location>
</feature>
<accession>A0AAD9DBZ9</accession>
<dbReference type="Proteomes" id="UP001224775">
    <property type="component" value="Unassembled WGS sequence"/>
</dbReference>
<dbReference type="EMBL" id="JATAAI010000012">
    <property type="protein sequence ID" value="KAK1741941.1"/>
    <property type="molecule type" value="Genomic_DNA"/>
</dbReference>
<evidence type="ECO:0000256" key="1">
    <source>
        <dbReference type="SAM" id="MobiDB-lite"/>
    </source>
</evidence>
<dbReference type="AlphaFoldDB" id="A0AAD9DBZ9"/>
<evidence type="ECO:0000313" key="3">
    <source>
        <dbReference type="EMBL" id="KAK1741941.1"/>
    </source>
</evidence>
<dbReference type="InterPro" id="IPR036691">
    <property type="entry name" value="Endo/exonu/phosph_ase_sf"/>
</dbReference>
<dbReference type="SMART" id="SM00239">
    <property type="entry name" value="C2"/>
    <property type="match status" value="2"/>
</dbReference>
<sequence length="738" mass="82687">MTVEKLRLTLQATDLNNVAGSWKGTSDPYAEVTLLTSDGRELKLDTPKTEVVKNNLSPEWTTSFLFDRSTVEETSIIKVSVVDEVTKEKDPDIPMGSTEFKMEEFKMEDILGNQGSIKVGKELKEGGTLYARISKVPARSAGKLALSLQGGNLRKDAYFELCRTYDDEDDTSWTPVHRSRPIENYYSNPKWRRASIDVNRLCDGDLNREIKLALFYYDRKKDDKPMGAFYTTVNELIRTAQSASRELQNNESGAKAQGTITVHECKITGAEPASSSITTANNNESQLADNTSSDDTNESQPTNNNGSDDTNDSQIINNVRIVSYNVLSSKLARPSHFTHSDPDHLTMEYRLPLILQKLEEEMNRSTSSSDVAGMEDEVSKEDEQSPSPPPTIFALQEICYSFTSELHTFFAQRGYQFVTGLYGKSFNGYMGIGIAYPTEHFETVKVDICRLSDERIGGWPREEIDESAAQKKGPGFIELFSNAINQFIRNQIRNRVIKQLPLGGQSIKFIKKLGSNLQEDKPIDPWEMSENRFNVLVSVALRHRHNNGASSGDGTFLISNYHMPCAFYAPPVMNIHAEMVVRRVQTLAADVYESLHEDKEEDIDTIPYILAGDFNVMPDSPHYKLITTGRLDESDPTYPPSKFGVDWTVEAEAMGSAYAVVGEEPEFTNYAHTQGQEEPFIGTLDYIFLSREGKTTRIWKVNEVTKLPSKAESGGPFPNAVEPSDHYLISADLELVSN</sequence>
<organism evidence="3 4">
    <name type="scientific">Skeletonema marinoi</name>
    <dbReference type="NCBI Taxonomy" id="267567"/>
    <lineage>
        <taxon>Eukaryota</taxon>
        <taxon>Sar</taxon>
        <taxon>Stramenopiles</taxon>
        <taxon>Ochrophyta</taxon>
        <taxon>Bacillariophyta</taxon>
        <taxon>Coscinodiscophyceae</taxon>
        <taxon>Thalassiosirophycidae</taxon>
        <taxon>Thalassiosirales</taxon>
        <taxon>Skeletonemataceae</taxon>
        <taxon>Skeletonema</taxon>
        <taxon>Skeletonema marinoi-dohrnii complex</taxon>
    </lineage>
</organism>
<dbReference type="Pfam" id="PF03372">
    <property type="entry name" value="Exo_endo_phos"/>
    <property type="match status" value="1"/>
</dbReference>
<dbReference type="PROSITE" id="PS50004">
    <property type="entry name" value="C2"/>
    <property type="match status" value="1"/>
</dbReference>
<name>A0AAD9DBZ9_9STRA</name>
<dbReference type="InterPro" id="IPR050410">
    <property type="entry name" value="CCR4/nocturin_mRNA_transcr"/>
</dbReference>
<proteinExistence type="predicted"/>
<dbReference type="CDD" id="cd00030">
    <property type="entry name" value="C2"/>
    <property type="match status" value="1"/>
</dbReference>
<keyword evidence="3" id="KW-0378">Hydrolase</keyword>
<dbReference type="Pfam" id="PF00168">
    <property type="entry name" value="C2"/>
    <property type="match status" value="2"/>
</dbReference>
<dbReference type="InterPro" id="IPR037768">
    <property type="entry name" value="C2B_Copine"/>
</dbReference>
<dbReference type="SUPFAM" id="SSF49562">
    <property type="entry name" value="C2 domain (Calcium/lipid-binding domain, CaLB)"/>
    <property type="match status" value="1"/>
</dbReference>
<evidence type="ECO:0000313" key="4">
    <source>
        <dbReference type="Proteomes" id="UP001224775"/>
    </source>
</evidence>
<reference evidence="3" key="1">
    <citation type="submission" date="2023-06" db="EMBL/GenBank/DDBJ databases">
        <title>Survivors Of The Sea: Transcriptome response of Skeletonema marinoi to long-term dormancy.</title>
        <authorList>
            <person name="Pinder M.I.M."/>
            <person name="Kourtchenko O."/>
            <person name="Robertson E.K."/>
            <person name="Larsson T."/>
            <person name="Maumus F."/>
            <person name="Osuna-Cruz C.M."/>
            <person name="Vancaester E."/>
            <person name="Stenow R."/>
            <person name="Vandepoele K."/>
            <person name="Ploug H."/>
            <person name="Bruchert V."/>
            <person name="Godhe A."/>
            <person name="Topel M."/>
        </authorList>
    </citation>
    <scope>NUCLEOTIDE SEQUENCE</scope>
    <source>
        <strain evidence="3">R05AC</strain>
    </source>
</reference>
<dbReference type="Gene3D" id="2.60.40.150">
    <property type="entry name" value="C2 domain"/>
    <property type="match status" value="1"/>
</dbReference>
<dbReference type="InterPro" id="IPR000008">
    <property type="entry name" value="C2_dom"/>
</dbReference>
<dbReference type="PANTHER" id="PTHR12121:SF101">
    <property type="entry name" value="ENDONUCLEASE_EXONUCLEASE_PHOSPHATASE DOMAIN-CONTAINING PROTEIN"/>
    <property type="match status" value="1"/>
</dbReference>